<dbReference type="Gene3D" id="3.30.360.10">
    <property type="entry name" value="Dihydrodipicolinate Reductase, domain 2"/>
    <property type="match status" value="1"/>
</dbReference>
<proteinExistence type="predicted"/>
<dbReference type="InterPro" id="IPR048477">
    <property type="entry name" value="YceM-like_C"/>
</dbReference>
<evidence type="ECO:0000313" key="3">
    <source>
        <dbReference type="EMBL" id="MEC0243499.1"/>
    </source>
</evidence>
<gene>
    <name evidence="3" type="ORF">P4H66_27145</name>
</gene>
<dbReference type="SUPFAM" id="SSF55347">
    <property type="entry name" value="Glyceraldehyde-3-phosphate dehydrogenase-like, C-terminal domain"/>
    <property type="match status" value="1"/>
</dbReference>
<dbReference type="InterPro" id="IPR036291">
    <property type="entry name" value="NAD(P)-bd_dom_sf"/>
</dbReference>
<reference evidence="3 4" key="1">
    <citation type="submission" date="2023-03" db="EMBL/GenBank/DDBJ databases">
        <title>Bacillus Genome Sequencing.</title>
        <authorList>
            <person name="Dunlap C."/>
        </authorList>
    </citation>
    <scope>NUCLEOTIDE SEQUENCE [LARGE SCALE GENOMIC DNA]</scope>
    <source>
        <strain evidence="3 4">BD-525</strain>
    </source>
</reference>
<protein>
    <submittedName>
        <fullName evidence="3">Gfo/Idh/MocA family oxidoreductase</fullName>
    </submittedName>
</protein>
<sequence length="314" mass="34878">MNDNIRKRRVAMIGIGDIANKVYLPLLAHHEHAEVVGVMSRSEETVQHAAARFRFQNATTNLNALLSWDVDAVFVHSPTATHYETVKTCLMHGLPVYVDKPLSGDLSECRELAALAENKGLLLAVGFNRRFAPLYREAKAWMQAAGGFDQVTALKHRTRQQSSSSRETVFDDLIHMLDLLLWLGGDDYKLASHQLAQDKEGRLLHASGVMSFQDARYGSYGMVRQSGTDLEKLELHGSGRSVEVTNLEQAVLYENGALPVTKTFGSWDTILERRGFAGAVDHFLECIGSPEHCSIRADQVMSSHELAAKVCDNR</sequence>
<organism evidence="3 4">
    <name type="scientific">Paenibacillus dokdonensis</name>
    <dbReference type="NCBI Taxonomy" id="2567944"/>
    <lineage>
        <taxon>Bacteria</taxon>
        <taxon>Bacillati</taxon>
        <taxon>Bacillota</taxon>
        <taxon>Bacilli</taxon>
        <taxon>Bacillales</taxon>
        <taxon>Paenibacillaceae</taxon>
        <taxon>Paenibacillus</taxon>
    </lineage>
</organism>
<dbReference type="PANTHER" id="PTHR43708">
    <property type="entry name" value="CONSERVED EXPRESSED OXIDOREDUCTASE (EUROFUNG)"/>
    <property type="match status" value="1"/>
</dbReference>
<comment type="caution">
    <text evidence="3">The sequence shown here is derived from an EMBL/GenBank/DDBJ whole genome shotgun (WGS) entry which is preliminary data.</text>
</comment>
<name>A0ABU6GUS5_9BACL</name>
<accession>A0ABU6GUS5</accession>
<keyword evidence="4" id="KW-1185">Reference proteome</keyword>
<dbReference type="Pfam" id="PF21378">
    <property type="entry name" value="YceM-like_C"/>
    <property type="match status" value="1"/>
</dbReference>
<dbReference type="Proteomes" id="UP001344632">
    <property type="component" value="Unassembled WGS sequence"/>
</dbReference>
<feature type="domain" description="YceM-like C-terminal" evidence="2">
    <location>
        <begin position="133"/>
        <end position="250"/>
    </location>
</feature>
<dbReference type="InterPro" id="IPR000683">
    <property type="entry name" value="Gfo/Idh/MocA-like_OxRdtase_N"/>
</dbReference>
<evidence type="ECO:0000259" key="2">
    <source>
        <dbReference type="Pfam" id="PF21378"/>
    </source>
</evidence>
<dbReference type="Gene3D" id="3.40.50.720">
    <property type="entry name" value="NAD(P)-binding Rossmann-like Domain"/>
    <property type="match status" value="1"/>
</dbReference>
<feature type="domain" description="Gfo/Idh/MocA-like oxidoreductase N-terminal" evidence="1">
    <location>
        <begin position="9"/>
        <end position="127"/>
    </location>
</feature>
<dbReference type="SUPFAM" id="SSF51735">
    <property type="entry name" value="NAD(P)-binding Rossmann-fold domains"/>
    <property type="match status" value="1"/>
</dbReference>
<dbReference type="InterPro" id="IPR051317">
    <property type="entry name" value="Gfo/Idh/MocA_oxidoreduct"/>
</dbReference>
<dbReference type="EMBL" id="JARLKZ010000023">
    <property type="protein sequence ID" value="MEC0243499.1"/>
    <property type="molecule type" value="Genomic_DNA"/>
</dbReference>
<dbReference type="Pfam" id="PF01408">
    <property type="entry name" value="GFO_IDH_MocA"/>
    <property type="match status" value="1"/>
</dbReference>
<evidence type="ECO:0000313" key="4">
    <source>
        <dbReference type="Proteomes" id="UP001344632"/>
    </source>
</evidence>
<dbReference type="RefSeq" id="WP_326091201.1">
    <property type="nucleotide sequence ID" value="NZ_JARLKZ010000023.1"/>
</dbReference>
<evidence type="ECO:0000259" key="1">
    <source>
        <dbReference type="Pfam" id="PF01408"/>
    </source>
</evidence>
<dbReference type="PANTHER" id="PTHR43708:SF4">
    <property type="entry name" value="OXIDOREDUCTASE YCEM-RELATED"/>
    <property type="match status" value="1"/>
</dbReference>